<reference evidence="6 7" key="1">
    <citation type="submission" date="2024-04" db="EMBL/GenBank/DDBJ databases">
        <title>Phyllosticta paracitricarpa is synonymous to the EU quarantine fungus P. citricarpa based on phylogenomic analyses.</title>
        <authorList>
            <consortium name="Lawrence Berkeley National Laboratory"/>
            <person name="Van Ingen-Buijs V.A."/>
            <person name="Van Westerhoven A.C."/>
            <person name="Haridas S."/>
            <person name="Skiadas P."/>
            <person name="Martin F."/>
            <person name="Groenewald J.Z."/>
            <person name="Crous P.W."/>
            <person name="Seidl M.F."/>
        </authorList>
    </citation>
    <scope>NUCLEOTIDE SEQUENCE [LARGE SCALE GENOMIC DNA]</scope>
    <source>
        <strain evidence="6 7">CBS 123374</strain>
    </source>
</reference>
<dbReference type="Pfam" id="PF00018">
    <property type="entry name" value="SH3_1"/>
    <property type="match status" value="1"/>
</dbReference>
<dbReference type="InterPro" id="IPR036028">
    <property type="entry name" value="SH3-like_dom_sf"/>
</dbReference>
<feature type="compositionally biased region" description="Polar residues" evidence="3">
    <location>
        <begin position="539"/>
        <end position="549"/>
    </location>
</feature>
<evidence type="ECO:0000256" key="3">
    <source>
        <dbReference type="SAM" id="MobiDB-lite"/>
    </source>
</evidence>
<proteinExistence type="predicted"/>
<feature type="compositionally biased region" description="Polar residues" evidence="3">
    <location>
        <begin position="378"/>
        <end position="390"/>
    </location>
</feature>
<keyword evidence="1 2" id="KW-0728">SH3 domain</keyword>
<dbReference type="Gene3D" id="2.30.30.40">
    <property type="entry name" value="SH3 Domains"/>
    <property type="match status" value="1"/>
</dbReference>
<feature type="compositionally biased region" description="Polar residues" evidence="3">
    <location>
        <begin position="505"/>
        <end position="527"/>
    </location>
</feature>
<dbReference type="Proteomes" id="UP001492380">
    <property type="component" value="Unassembled WGS sequence"/>
</dbReference>
<sequence length="729" mass="75583">MPAHEYMAQFARRNLVGEGPPDPAGLDNRDVKTVYSIVYYTAPKTFDGPAVYVTDTSNLPSAANNQPATTNAQPTGKTNPNSVTDQTTLTTAIVKQSSPSPVATTSPSETSSINITQVASYLSLSTVPTGAAASAIISAANARNTGDPASESASKMTSGAKAGLACGIIALVSLFLLTAWFCRKHALKKKQQNQFNQMNEKSGDNSNEKGIIHNVAGAPAPTRGTSNRTAKTASTAPRLSIRPVTQFAPEFSGQNPSPGMHGAANPAQDPFRDPAPAMPSAWERRGAANAANDPSNPFGNHAEIDNAVDRDAVALDTPTALQTPAAEFPPMPPQTQNASPPVPRNENVGAAGAIAGAAAAGLAPGALRAAAGNNKSDMSVNTNLSGSTVATHHPPRAGEPEVPQVPPSPGPAPVGAPPSTPDSDRIHRVQLDFMPSMADELEVKVGELVRLIHAYDDGWCMCVRFDRSASGVVPRSCMSEQPVKPMRKNGPPIVRPPQAPRNRAPSGSGQSRPWSPVQNHGRPQTPENFPFPNVAPLQGRSSPGPNGSPVNRPRANSHGVFAGQPGRAGSPMGRPRAPSHGAFGGPGGMSPQFRPRPRTPSNGPMPGPLTPQRGRASPGPMGRPRTPSNGPHGFSPNGGRNSPRGRPRGPSNASANRPMSPLNPAANRGRSSSAAAYSNQLRGGGGDGPYAAAGLPMSPVVMRPRSNSDQRGPVVREAPSNMPFNGQAF</sequence>
<dbReference type="SUPFAM" id="SSF50044">
    <property type="entry name" value="SH3-domain"/>
    <property type="match status" value="1"/>
</dbReference>
<keyword evidence="4" id="KW-0472">Membrane</keyword>
<feature type="compositionally biased region" description="Low complexity" evidence="3">
    <location>
        <begin position="665"/>
        <end position="679"/>
    </location>
</feature>
<evidence type="ECO:0000259" key="5">
    <source>
        <dbReference type="PROSITE" id="PS50002"/>
    </source>
</evidence>
<feature type="region of interest" description="Disordered" evidence="3">
    <location>
        <begin position="378"/>
        <end position="425"/>
    </location>
</feature>
<feature type="region of interest" description="Disordered" evidence="3">
    <location>
        <begin position="323"/>
        <end position="347"/>
    </location>
</feature>
<feature type="compositionally biased region" description="Pro residues" evidence="3">
    <location>
        <begin position="403"/>
        <end position="420"/>
    </location>
</feature>
<evidence type="ECO:0000256" key="2">
    <source>
        <dbReference type="PROSITE-ProRule" id="PRU00192"/>
    </source>
</evidence>
<dbReference type="PROSITE" id="PS50002">
    <property type="entry name" value="SH3"/>
    <property type="match status" value="1"/>
</dbReference>
<feature type="compositionally biased region" description="Polar residues" evidence="3">
    <location>
        <begin position="223"/>
        <end position="236"/>
    </location>
</feature>
<evidence type="ECO:0000313" key="7">
    <source>
        <dbReference type="Proteomes" id="UP001492380"/>
    </source>
</evidence>
<feature type="region of interest" description="Disordered" evidence="3">
    <location>
        <begin position="57"/>
        <end position="84"/>
    </location>
</feature>
<evidence type="ECO:0000256" key="1">
    <source>
        <dbReference type="ARBA" id="ARBA00022443"/>
    </source>
</evidence>
<name>A0ABR1YEJ3_9PEZI</name>
<gene>
    <name evidence="6" type="ORF">HDK90DRAFT_541280</name>
</gene>
<protein>
    <recommendedName>
        <fullName evidence="5">SH3 domain-containing protein</fullName>
    </recommendedName>
</protein>
<evidence type="ECO:0000256" key="4">
    <source>
        <dbReference type="SAM" id="Phobius"/>
    </source>
</evidence>
<feature type="domain" description="SH3" evidence="5">
    <location>
        <begin position="422"/>
        <end position="483"/>
    </location>
</feature>
<feature type="compositionally biased region" description="Low complexity" evidence="3">
    <location>
        <begin position="635"/>
        <end position="652"/>
    </location>
</feature>
<dbReference type="InterPro" id="IPR001452">
    <property type="entry name" value="SH3_domain"/>
</dbReference>
<dbReference type="SMART" id="SM00326">
    <property type="entry name" value="SH3"/>
    <property type="match status" value="1"/>
</dbReference>
<keyword evidence="4" id="KW-1133">Transmembrane helix</keyword>
<accession>A0ABR1YEJ3</accession>
<dbReference type="EMBL" id="JBBWRZ010000010">
    <property type="protein sequence ID" value="KAK8227377.1"/>
    <property type="molecule type" value="Genomic_DNA"/>
</dbReference>
<keyword evidence="4" id="KW-0812">Transmembrane</keyword>
<keyword evidence="7" id="KW-1185">Reference proteome</keyword>
<feature type="compositionally biased region" description="Low complexity" evidence="3">
    <location>
        <begin position="62"/>
        <end position="75"/>
    </location>
</feature>
<evidence type="ECO:0000313" key="6">
    <source>
        <dbReference type="EMBL" id="KAK8227377.1"/>
    </source>
</evidence>
<feature type="region of interest" description="Disordered" evidence="3">
    <location>
        <begin position="471"/>
        <end position="729"/>
    </location>
</feature>
<comment type="caution">
    <text evidence="6">The sequence shown here is derived from an EMBL/GenBank/DDBJ whole genome shotgun (WGS) entry which is preliminary data.</text>
</comment>
<organism evidence="6 7">
    <name type="scientific">Phyllosticta capitalensis</name>
    <dbReference type="NCBI Taxonomy" id="121624"/>
    <lineage>
        <taxon>Eukaryota</taxon>
        <taxon>Fungi</taxon>
        <taxon>Dikarya</taxon>
        <taxon>Ascomycota</taxon>
        <taxon>Pezizomycotina</taxon>
        <taxon>Dothideomycetes</taxon>
        <taxon>Dothideomycetes incertae sedis</taxon>
        <taxon>Botryosphaeriales</taxon>
        <taxon>Phyllostictaceae</taxon>
        <taxon>Phyllosticta</taxon>
    </lineage>
</organism>
<feature type="region of interest" description="Disordered" evidence="3">
    <location>
        <begin position="216"/>
        <end position="236"/>
    </location>
</feature>
<feature type="transmembrane region" description="Helical" evidence="4">
    <location>
        <begin position="162"/>
        <end position="181"/>
    </location>
</feature>